<sequence length="66" mass="7330">MGIVVFHLGACSNDPADIEAARMENDAFVWCSTNMPEIPIQDCKNAEKKDGYKHEKQMQAGAITLF</sequence>
<evidence type="ECO:0000313" key="1">
    <source>
        <dbReference type="EMBL" id="KGM32345.1"/>
    </source>
</evidence>
<reference evidence="1 2" key="1">
    <citation type="submission" date="2014-01" db="EMBL/GenBank/DDBJ databases">
        <title>Genome sequence determination for a cystic fibrosis isolate, Inquilinus limosus.</title>
        <authorList>
            <person name="Pino M."/>
            <person name="Di Conza J."/>
            <person name="Gutkind G."/>
        </authorList>
    </citation>
    <scope>NUCLEOTIDE SEQUENCE [LARGE SCALE GENOMIC DNA]</scope>
    <source>
        <strain evidence="1 2">MP06</strain>
    </source>
</reference>
<dbReference type="Proteomes" id="UP000029995">
    <property type="component" value="Unassembled WGS sequence"/>
</dbReference>
<protein>
    <submittedName>
        <fullName evidence="1">Uncharacterized protein</fullName>
    </submittedName>
</protein>
<name>A0A0A0D2X8_9PROT</name>
<dbReference type="EMBL" id="JANX01000332">
    <property type="protein sequence ID" value="KGM32345.1"/>
    <property type="molecule type" value="Genomic_DNA"/>
</dbReference>
<comment type="caution">
    <text evidence="1">The sequence shown here is derived from an EMBL/GenBank/DDBJ whole genome shotgun (WGS) entry which is preliminary data.</text>
</comment>
<proteinExistence type="predicted"/>
<dbReference type="AlphaFoldDB" id="A0A0A0D2X8"/>
<evidence type="ECO:0000313" key="2">
    <source>
        <dbReference type="Proteomes" id="UP000029995"/>
    </source>
</evidence>
<gene>
    <name evidence="1" type="ORF">P409_21935</name>
</gene>
<dbReference type="RefSeq" id="WP_034843679.1">
    <property type="nucleotide sequence ID" value="NZ_JANX01000332.1"/>
</dbReference>
<organism evidence="1 2">
    <name type="scientific">Inquilinus limosus MP06</name>
    <dbReference type="NCBI Taxonomy" id="1398085"/>
    <lineage>
        <taxon>Bacteria</taxon>
        <taxon>Pseudomonadati</taxon>
        <taxon>Pseudomonadota</taxon>
        <taxon>Alphaproteobacteria</taxon>
        <taxon>Rhodospirillales</taxon>
        <taxon>Rhodospirillaceae</taxon>
        <taxon>Inquilinus</taxon>
    </lineage>
</organism>
<accession>A0A0A0D2X8</accession>